<feature type="coiled-coil region" evidence="1">
    <location>
        <begin position="424"/>
        <end position="458"/>
    </location>
</feature>
<proteinExistence type="predicted"/>
<dbReference type="Proteomes" id="UP001159405">
    <property type="component" value="Unassembled WGS sequence"/>
</dbReference>
<dbReference type="PANTHER" id="PTHR32046">
    <property type="entry name" value="G DOMAIN-CONTAINING PROTEIN"/>
    <property type="match status" value="1"/>
</dbReference>
<keyword evidence="1" id="KW-0175">Coiled coil</keyword>
<gene>
    <name evidence="4" type="ORF">PLOB_00034707</name>
</gene>
<evidence type="ECO:0000259" key="3">
    <source>
        <dbReference type="Pfam" id="PF26633"/>
    </source>
</evidence>
<dbReference type="Pfam" id="PF01926">
    <property type="entry name" value="MMR_HSR1"/>
    <property type="match status" value="1"/>
</dbReference>
<name>A0ABN8P1T9_9CNID</name>
<dbReference type="InterPro" id="IPR006073">
    <property type="entry name" value="GTP-bd"/>
</dbReference>
<feature type="domain" description="DUF8206" evidence="3">
    <location>
        <begin position="923"/>
        <end position="1000"/>
    </location>
</feature>
<protein>
    <recommendedName>
        <fullName evidence="6">G domain-containing protein</fullName>
    </recommendedName>
</protein>
<dbReference type="InterPro" id="IPR058519">
    <property type="entry name" value="DUF8206"/>
</dbReference>
<feature type="domain" description="G" evidence="2">
    <location>
        <begin position="9"/>
        <end position="145"/>
    </location>
</feature>
<keyword evidence="5" id="KW-1185">Reference proteome</keyword>
<evidence type="ECO:0000259" key="2">
    <source>
        <dbReference type="Pfam" id="PF01926"/>
    </source>
</evidence>
<evidence type="ECO:0000313" key="5">
    <source>
        <dbReference type="Proteomes" id="UP001159405"/>
    </source>
</evidence>
<evidence type="ECO:0000313" key="4">
    <source>
        <dbReference type="EMBL" id="CAH3130512.1"/>
    </source>
</evidence>
<feature type="coiled-coil region" evidence="1">
    <location>
        <begin position="1025"/>
        <end position="1052"/>
    </location>
</feature>
<dbReference type="Pfam" id="PF26633">
    <property type="entry name" value="DUF8206"/>
    <property type="match status" value="2"/>
</dbReference>
<dbReference type="PANTHER" id="PTHR32046:SF11">
    <property type="entry name" value="IMMUNE-ASSOCIATED NUCLEOTIDE-BINDING PROTEIN 10-LIKE"/>
    <property type="match status" value="1"/>
</dbReference>
<organism evidence="4 5">
    <name type="scientific">Porites lobata</name>
    <dbReference type="NCBI Taxonomy" id="104759"/>
    <lineage>
        <taxon>Eukaryota</taxon>
        <taxon>Metazoa</taxon>
        <taxon>Cnidaria</taxon>
        <taxon>Anthozoa</taxon>
        <taxon>Hexacorallia</taxon>
        <taxon>Scleractinia</taxon>
        <taxon>Fungiina</taxon>
        <taxon>Poritidae</taxon>
        <taxon>Porites</taxon>
    </lineage>
</organism>
<evidence type="ECO:0000256" key="1">
    <source>
        <dbReference type="SAM" id="Coils"/>
    </source>
</evidence>
<dbReference type="EMBL" id="CALNXK010000048">
    <property type="protein sequence ID" value="CAH3130512.1"/>
    <property type="molecule type" value="Genomic_DNA"/>
</dbReference>
<accession>A0ABN8P1T9</accession>
<dbReference type="SUPFAM" id="SSF52540">
    <property type="entry name" value="P-loop containing nucleoside triphosphate hydrolases"/>
    <property type="match status" value="2"/>
</dbReference>
<dbReference type="Gene3D" id="3.40.50.300">
    <property type="entry name" value="P-loop containing nucleotide triphosphate hydrolases"/>
    <property type="match status" value="2"/>
</dbReference>
<feature type="domain" description="DUF8206" evidence="3">
    <location>
        <begin position="329"/>
        <end position="406"/>
    </location>
</feature>
<reference evidence="4 5" key="1">
    <citation type="submission" date="2022-05" db="EMBL/GenBank/DDBJ databases">
        <authorList>
            <consortium name="Genoscope - CEA"/>
            <person name="William W."/>
        </authorList>
    </citation>
    <scope>NUCLEOTIDE SEQUENCE [LARGE SCALE GENOMIC DNA]</scope>
</reference>
<comment type="caution">
    <text evidence="4">The sequence shown here is derived from an EMBL/GenBank/DDBJ whole genome shotgun (WGS) entry which is preliminary data.</text>
</comment>
<dbReference type="InterPro" id="IPR027417">
    <property type="entry name" value="P-loop_NTPase"/>
</dbReference>
<evidence type="ECO:0008006" key="6">
    <source>
        <dbReference type="Google" id="ProtNLM"/>
    </source>
</evidence>
<sequence length="1157" mass="132918">MSNEKDINILILGESGVGKSTWINLISNYVKYVNLKDAVEDPIFTFLIPSRFIFTDDKGEETVITFGEHSNEELIEGQSATPFPQEYTFEIGTTRYHLIDTPGIGDSRGIEKDKENFDNILAFLTCYEKINAVVVLLKPNNAILNVAFQFCILELLTHLHKSLKSNIIFAFTHSSGTKYKPGNTSTLPVLKKLLKDNNLNITLSPKTYFFFDNEAFRFLACHKNGVLFDGDDVDDYYKSWKKTREATKELFKFITDMPPHETKKTLSVNEARNFIIAMSKPMGEAVDLIDRNSEKIKKARTQCKADDDEIQKFQERLHFKGVKRKRKHLPHPITVCTHQTCRQYELIGKSKQRETIFPQICHDHCYLKGIPSETTNNPQINNCRAMANGTCKYCKHDYKDHMHMTYTTSLVEATFLSDAVQKEINDLTNVKDKKEKFIAELEKRIKEYEEEKEVLFRCASHFGAFLKQNAMIPYNDSFSDYLDMQIEVEQTKEDGDKDRIAQLIKDKQTYEMMKKAIIEETSNPAHSEEKDIQIEKIYEMRNQLCSLKHNGKDLKEALDHPLAGSSNEVNYDFISVCMQEEVCSAKRNSQKKGKMDSGKEDVNILILGETGVGKSTWINGIANYSKHNSLQHAMDDPEFTVLIPSRFIFTNDEGEEVDIIIGADPNEDLKSHGQSATQFPQEHIIETNTAKFHLIDTPGIGDCRGIEKDKENFENILAFLTCYDKINAVVVLLKPNNARLTVAFRFCVLELLTHLHKSLVSNIIFAFTNSRGTFYRPGDSLPVLRRLLKERNINITLSPSTYFCFDNEAFRFLACHKNGIQFTPEEVDLFSKSWDKSCDTTCELFHLVTNMQPHETKKTLSLNEARNYIIAMSKPMGEAVELIEMNVKKINEVKEQCRLFDVDIERFQAELKFKGFDREVKPLNYPMTVCADTACKKYVNVGMSRERETIYPQICHDHCSIRGVPVETTNNEQLHGCAAMSNGTCHHCGHNYRTHMHITYSTTLVEKEFLSSDAQSKIAEKTNLKDQKESFIANLESSIKELQDEKEFIYECAGRFGVFLKENAMIPYNDSFKEYLDMLIRDEEAREQEIRDDEKIAQLKKDKKTYEQKKKIIMENIQSGCQGGENLISIEAIYKMKEKLCRLKHNGEALRKALGTL</sequence>